<dbReference type="Gene3D" id="1.10.3210.10">
    <property type="entry name" value="Hypothetical protein af1432"/>
    <property type="match status" value="1"/>
</dbReference>
<organism evidence="3 4">
    <name type="scientific">Desulfonema ishimotonii</name>
    <dbReference type="NCBI Taxonomy" id="45657"/>
    <lineage>
        <taxon>Bacteria</taxon>
        <taxon>Pseudomonadati</taxon>
        <taxon>Thermodesulfobacteriota</taxon>
        <taxon>Desulfobacteria</taxon>
        <taxon>Desulfobacterales</taxon>
        <taxon>Desulfococcaceae</taxon>
        <taxon>Desulfonema</taxon>
    </lineage>
</organism>
<dbReference type="CDD" id="cd00077">
    <property type="entry name" value="HDc"/>
    <property type="match status" value="1"/>
</dbReference>
<evidence type="ECO:0000313" key="4">
    <source>
        <dbReference type="Proteomes" id="UP000288096"/>
    </source>
</evidence>
<sequence>MLPGTVDLHELVDIVNTILDARDPYTLEHSLRVAEYAEKIAADMRLDPCARQRVHIAAHFHDIGKIGVPDAVLNKPGRLTEEDRRAIQTHPRFGYNILRRLPALAVISEIVLYHHERFDGLGYPDGLRGERIPLESRIIAVADAFDAMTSDRPYRCGMSAEAAAGEIRRHAGGQFCPLVVRHFNRVVHRFDVSAQGVFPSCHFAFAGHEDLMHSKMAGRKISGQDRPEPALSGGTM</sequence>
<dbReference type="InterPro" id="IPR006674">
    <property type="entry name" value="HD_domain"/>
</dbReference>
<dbReference type="InterPro" id="IPR037522">
    <property type="entry name" value="HD_GYP_dom"/>
</dbReference>
<gene>
    <name evidence="3" type="ORF">DENIS_4505</name>
</gene>
<protein>
    <submittedName>
        <fullName evidence="3">HD-GYP domain-containing protein</fullName>
    </submittedName>
</protein>
<dbReference type="SUPFAM" id="SSF109604">
    <property type="entry name" value="HD-domain/PDEase-like"/>
    <property type="match status" value="1"/>
</dbReference>
<dbReference type="EMBL" id="BEXT01000001">
    <property type="protein sequence ID" value="GBC63511.1"/>
    <property type="molecule type" value="Genomic_DNA"/>
</dbReference>
<proteinExistence type="predicted"/>
<dbReference type="InterPro" id="IPR003607">
    <property type="entry name" value="HD/PDEase_dom"/>
</dbReference>
<dbReference type="RefSeq" id="WP_124330567.1">
    <property type="nucleotide sequence ID" value="NZ_BEXT01000001.1"/>
</dbReference>
<feature type="domain" description="HD-GYP" evidence="2">
    <location>
        <begin position="4"/>
        <end position="199"/>
    </location>
</feature>
<reference evidence="4" key="1">
    <citation type="submission" date="2017-11" db="EMBL/GenBank/DDBJ databases">
        <authorList>
            <person name="Watanabe M."/>
            <person name="Kojima H."/>
        </authorList>
    </citation>
    <scope>NUCLEOTIDE SEQUENCE [LARGE SCALE GENOMIC DNA]</scope>
    <source>
        <strain evidence="4">Tokyo 01</strain>
    </source>
</reference>
<dbReference type="InterPro" id="IPR006675">
    <property type="entry name" value="HDIG_dom"/>
</dbReference>
<evidence type="ECO:0000313" key="3">
    <source>
        <dbReference type="EMBL" id="GBC63511.1"/>
    </source>
</evidence>
<dbReference type="Pfam" id="PF13487">
    <property type="entry name" value="HD_5"/>
    <property type="match status" value="1"/>
</dbReference>
<feature type="domain" description="HD" evidence="1">
    <location>
        <begin position="26"/>
        <end position="148"/>
    </location>
</feature>
<dbReference type="Proteomes" id="UP000288096">
    <property type="component" value="Unassembled WGS sequence"/>
</dbReference>
<dbReference type="PANTHER" id="PTHR45228">
    <property type="entry name" value="CYCLIC DI-GMP PHOSPHODIESTERASE TM_0186-RELATED"/>
    <property type="match status" value="1"/>
</dbReference>
<dbReference type="PROSITE" id="PS51831">
    <property type="entry name" value="HD"/>
    <property type="match status" value="1"/>
</dbReference>
<dbReference type="OrthoDB" id="9764337at2"/>
<dbReference type="PROSITE" id="PS51832">
    <property type="entry name" value="HD_GYP"/>
    <property type="match status" value="1"/>
</dbReference>
<evidence type="ECO:0000259" key="1">
    <source>
        <dbReference type="PROSITE" id="PS51831"/>
    </source>
</evidence>
<dbReference type="AlphaFoldDB" id="A0A401G2V9"/>
<dbReference type="SMART" id="SM00471">
    <property type="entry name" value="HDc"/>
    <property type="match status" value="1"/>
</dbReference>
<comment type="caution">
    <text evidence="3">The sequence shown here is derived from an EMBL/GenBank/DDBJ whole genome shotgun (WGS) entry which is preliminary data.</text>
</comment>
<evidence type="ECO:0000259" key="2">
    <source>
        <dbReference type="PROSITE" id="PS51832"/>
    </source>
</evidence>
<keyword evidence="4" id="KW-1185">Reference proteome</keyword>
<dbReference type="InterPro" id="IPR052020">
    <property type="entry name" value="Cyclic_di-GMP/3'3'-cGAMP_PDE"/>
</dbReference>
<name>A0A401G2V9_9BACT</name>
<dbReference type="NCBIfam" id="TIGR00277">
    <property type="entry name" value="HDIG"/>
    <property type="match status" value="1"/>
</dbReference>
<accession>A0A401G2V9</accession>
<reference evidence="4" key="2">
    <citation type="submission" date="2019-01" db="EMBL/GenBank/DDBJ databases">
        <title>Genome sequence of Desulfonema ishimotonii strain Tokyo 01.</title>
        <authorList>
            <person name="Fukui M."/>
        </authorList>
    </citation>
    <scope>NUCLEOTIDE SEQUENCE [LARGE SCALE GENOMIC DNA]</scope>
    <source>
        <strain evidence="4">Tokyo 01</strain>
    </source>
</reference>